<dbReference type="EMBL" id="JAUTXY010000001">
    <property type="protein sequence ID" value="MEE2056666.1"/>
    <property type="molecule type" value="Genomic_DNA"/>
</dbReference>
<gene>
    <name evidence="1" type="ORF">Q7514_03895</name>
</gene>
<protein>
    <submittedName>
        <fullName evidence="1">TetR/AcrR family transcriptional regulator</fullName>
    </submittedName>
</protein>
<sequence>MGTNGSDGRTARAERTRRLVIEAHIRLIESGELKPTGGQIAEAAGVSLRALWANFTDLETLFAATGEEVLRRQDSQFVPVSPELNLPDRIDAFCSQRARLLEYVAPQARAAGLREAVSPQLRANRLLHINRVTDEIEVLFARELAMLTRHRRAQIVQALGIASTWASWSVLRDEYELTVDDAIAVMRQSVSALLAASVHLALG</sequence>
<dbReference type="Gene3D" id="1.10.357.10">
    <property type="entry name" value="Tetracycline Repressor, domain 2"/>
    <property type="match status" value="1"/>
</dbReference>
<name>A0ABU7L546_9NOCA</name>
<evidence type="ECO:0000313" key="1">
    <source>
        <dbReference type="EMBL" id="MEE2056666.1"/>
    </source>
</evidence>
<organism evidence="1 2">
    <name type="scientific">Rhodococcus artemisiae</name>
    <dbReference type="NCBI Taxonomy" id="714159"/>
    <lineage>
        <taxon>Bacteria</taxon>
        <taxon>Bacillati</taxon>
        <taxon>Actinomycetota</taxon>
        <taxon>Actinomycetes</taxon>
        <taxon>Mycobacteriales</taxon>
        <taxon>Nocardiaceae</taxon>
        <taxon>Rhodococcus</taxon>
    </lineage>
</organism>
<dbReference type="InterPro" id="IPR009057">
    <property type="entry name" value="Homeodomain-like_sf"/>
</dbReference>
<evidence type="ECO:0000313" key="2">
    <source>
        <dbReference type="Proteomes" id="UP001336020"/>
    </source>
</evidence>
<dbReference type="Proteomes" id="UP001336020">
    <property type="component" value="Unassembled WGS sequence"/>
</dbReference>
<dbReference type="RefSeq" id="WP_330131903.1">
    <property type="nucleotide sequence ID" value="NZ_JAUTXY010000001.1"/>
</dbReference>
<accession>A0ABU7L546</accession>
<reference evidence="1 2" key="1">
    <citation type="submission" date="2023-07" db="EMBL/GenBank/DDBJ databases">
        <authorList>
            <person name="Girao M."/>
            <person name="Carvalho M.F."/>
        </authorList>
    </citation>
    <scope>NUCLEOTIDE SEQUENCE [LARGE SCALE GENOMIC DNA]</scope>
    <source>
        <strain evidence="1 2">YIM65754</strain>
    </source>
</reference>
<comment type="caution">
    <text evidence="1">The sequence shown here is derived from an EMBL/GenBank/DDBJ whole genome shotgun (WGS) entry which is preliminary data.</text>
</comment>
<keyword evidence="2" id="KW-1185">Reference proteome</keyword>
<dbReference type="SUPFAM" id="SSF46689">
    <property type="entry name" value="Homeodomain-like"/>
    <property type="match status" value="1"/>
</dbReference>
<proteinExistence type="predicted"/>